<dbReference type="InterPro" id="IPR002711">
    <property type="entry name" value="HNH"/>
</dbReference>
<dbReference type="Proteomes" id="UP000464262">
    <property type="component" value="Chromosome 2"/>
</dbReference>
<name>A0A7Z2T6T4_9VIBR</name>
<dbReference type="KEGG" id="vas:GT360_17860"/>
<dbReference type="CDD" id="cd00085">
    <property type="entry name" value="HNHc"/>
    <property type="match status" value="1"/>
</dbReference>
<keyword evidence="2" id="KW-0378">Hydrolase</keyword>
<dbReference type="GO" id="GO:0003676">
    <property type="term" value="F:nucleic acid binding"/>
    <property type="evidence" value="ECO:0007669"/>
    <property type="project" value="InterPro"/>
</dbReference>
<accession>A0A7Z2T6T4</accession>
<gene>
    <name evidence="2" type="ORF">GT360_17860</name>
</gene>
<proteinExistence type="predicted"/>
<sequence length="278" mass="32469">MLNVDLTKFNGLIERYVSKRERVIEIVLRELDYGRYKRYRETPNLVMDFEQEVSLNNSLLSYDGHGVIVYIKEQADLSLAIYAPVNGATKYHLTDCKTLQDEKTDKRFGRFVAMRYVEGKMPVCDDQGNEGYSALIVCGNCLRKLKYTPYIKAGTKEEKKRVQIEFDLTQFLKEQHCFPDEYLPLRHADVSNFSYSDDWKTISEIYKLSKDHCCEECGVQLKHRKELLHTHHIDGVKSNNHPANLMSLCVDCHSKQPKHGHLKPNIEVLKYLEKSRMR</sequence>
<dbReference type="EMBL" id="CP047476">
    <property type="protein sequence ID" value="QIA65406.1"/>
    <property type="molecule type" value="Genomic_DNA"/>
</dbReference>
<dbReference type="Pfam" id="PF01844">
    <property type="entry name" value="HNH"/>
    <property type="match status" value="1"/>
</dbReference>
<evidence type="ECO:0000313" key="2">
    <source>
        <dbReference type="EMBL" id="QIA65406.1"/>
    </source>
</evidence>
<organism evidence="2 3">
    <name type="scientific">Vibrio astriarenae</name>
    <dbReference type="NCBI Taxonomy" id="1481923"/>
    <lineage>
        <taxon>Bacteria</taxon>
        <taxon>Pseudomonadati</taxon>
        <taxon>Pseudomonadota</taxon>
        <taxon>Gammaproteobacteria</taxon>
        <taxon>Vibrionales</taxon>
        <taxon>Vibrionaceae</taxon>
        <taxon>Vibrio</taxon>
    </lineage>
</organism>
<evidence type="ECO:0000313" key="3">
    <source>
        <dbReference type="Proteomes" id="UP000464262"/>
    </source>
</evidence>
<dbReference type="RefSeq" id="WP_164650306.1">
    <property type="nucleotide sequence ID" value="NZ_CP047476.1"/>
</dbReference>
<dbReference type="SMART" id="SM00507">
    <property type="entry name" value="HNHc"/>
    <property type="match status" value="1"/>
</dbReference>
<keyword evidence="2" id="KW-0255">Endonuclease</keyword>
<dbReference type="GO" id="GO:0004519">
    <property type="term" value="F:endonuclease activity"/>
    <property type="evidence" value="ECO:0007669"/>
    <property type="project" value="UniProtKB-KW"/>
</dbReference>
<protein>
    <submittedName>
        <fullName evidence="2">HNH endonuclease</fullName>
    </submittedName>
</protein>
<dbReference type="AlphaFoldDB" id="A0A7Z2T6T4"/>
<feature type="domain" description="HNH nuclease" evidence="1">
    <location>
        <begin position="202"/>
        <end position="254"/>
    </location>
</feature>
<keyword evidence="3" id="KW-1185">Reference proteome</keyword>
<evidence type="ECO:0000259" key="1">
    <source>
        <dbReference type="SMART" id="SM00507"/>
    </source>
</evidence>
<keyword evidence="2" id="KW-0540">Nuclease</keyword>
<reference evidence="2 3" key="1">
    <citation type="submission" date="2020-01" db="EMBL/GenBank/DDBJ databases">
        <title>Whole genome and functional gene identification of agarase of Vibrio HN897.</title>
        <authorList>
            <person name="Liu Y."/>
            <person name="Zhao Z."/>
        </authorList>
    </citation>
    <scope>NUCLEOTIDE SEQUENCE [LARGE SCALE GENOMIC DNA]</scope>
    <source>
        <strain evidence="2 3">HN897</strain>
    </source>
</reference>
<dbReference type="GO" id="GO:0008270">
    <property type="term" value="F:zinc ion binding"/>
    <property type="evidence" value="ECO:0007669"/>
    <property type="project" value="InterPro"/>
</dbReference>
<dbReference type="InterPro" id="IPR003615">
    <property type="entry name" value="HNH_nuc"/>
</dbReference>